<dbReference type="EMBL" id="CAKXZT010000152">
    <property type="protein sequence ID" value="CAH2407159.1"/>
    <property type="molecule type" value="Genomic_DNA"/>
</dbReference>
<accession>A0ABM9ECX7</accession>
<name>A0ABM9ECX7_9HYPH</name>
<protein>
    <submittedName>
        <fullName evidence="1">Uncharacterized protein</fullName>
    </submittedName>
</protein>
<sequence length="102" mass="11809">MRMDDEPADRRRAVSAAVRRFPQFELAIHRLMDRSEGFQDMCEELAEAELALSRIDKVPPALRESRRAEWQELVDRLVGEVGAVLHDAARKPHVIPWPPRQN</sequence>
<evidence type="ECO:0000313" key="1">
    <source>
        <dbReference type="EMBL" id="CAH2407159.1"/>
    </source>
</evidence>
<comment type="caution">
    <text evidence="1">The sequence shown here is derived from an EMBL/GenBank/DDBJ whole genome shotgun (WGS) entry which is preliminary data.</text>
</comment>
<keyword evidence="2" id="KW-1185">Reference proteome</keyword>
<evidence type="ECO:0000313" key="2">
    <source>
        <dbReference type="Proteomes" id="UP001153050"/>
    </source>
</evidence>
<organism evidence="1 2">
    <name type="scientific">Mesorhizobium escarrei</name>
    <dbReference type="NCBI Taxonomy" id="666018"/>
    <lineage>
        <taxon>Bacteria</taxon>
        <taxon>Pseudomonadati</taxon>
        <taxon>Pseudomonadota</taxon>
        <taxon>Alphaproteobacteria</taxon>
        <taxon>Hyphomicrobiales</taxon>
        <taxon>Phyllobacteriaceae</taxon>
        <taxon>Mesorhizobium</taxon>
    </lineage>
</organism>
<proteinExistence type="predicted"/>
<dbReference type="Proteomes" id="UP001153050">
    <property type="component" value="Unassembled WGS sequence"/>
</dbReference>
<gene>
    <name evidence="1" type="ORF">MES5069_550165</name>
</gene>
<reference evidence="1 2" key="1">
    <citation type="submission" date="2022-03" db="EMBL/GenBank/DDBJ databases">
        <authorList>
            <person name="Brunel B."/>
        </authorList>
    </citation>
    <scope>NUCLEOTIDE SEQUENCE [LARGE SCALE GENOMIC DNA]</scope>
    <source>
        <strain evidence="1">STM5069sample</strain>
    </source>
</reference>